<name>A0AA39D9P4_VITRO</name>
<dbReference type="Proteomes" id="UP001168098">
    <property type="component" value="Unassembled WGS sequence"/>
</dbReference>
<evidence type="ECO:0000313" key="1">
    <source>
        <dbReference type="EMBL" id="KAJ9676166.1"/>
    </source>
</evidence>
<dbReference type="PANTHER" id="PTHR43456:SF2">
    <property type="entry name" value="RIESKE (2FE-2S) DOMAIN-CONTAINING PROTEIN"/>
    <property type="match status" value="1"/>
</dbReference>
<evidence type="ECO:0000313" key="2">
    <source>
        <dbReference type="Proteomes" id="UP001168098"/>
    </source>
</evidence>
<gene>
    <name evidence="1" type="ORF">PVL29_024925</name>
</gene>
<reference evidence="1 2" key="1">
    <citation type="journal article" date="2023" name="BMC Biotechnol.">
        <title>Vitis rotundifolia cv Carlos genome sequencing.</title>
        <authorList>
            <person name="Huff M."/>
            <person name="Hulse-Kemp A."/>
            <person name="Scheffler B."/>
            <person name="Youngblood R."/>
            <person name="Simpson S."/>
            <person name="Babiker E."/>
            <person name="Staton M."/>
        </authorList>
    </citation>
    <scope>NUCLEOTIDE SEQUENCE [LARGE SCALE GENOMIC DNA]</scope>
    <source>
        <tissue evidence="1">Leaf</tissue>
    </source>
</reference>
<dbReference type="PANTHER" id="PTHR43456">
    <property type="entry name" value="RIESKE (2FE-2S) DOMAIN-CONTAINING PROTEIN"/>
    <property type="match status" value="1"/>
</dbReference>
<dbReference type="EMBL" id="JARBHA010000018">
    <property type="protein sequence ID" value="KAJ9676166.1"/>
    <property type="molecule type" value="Genomic_DNA"/>
</dbReference>
<comment type="caution">
    <text evidence="1">The sequence shown here is derived from an EMBL/GenBank/DDBJ whole genome shotgun (WGS) entry which is preliminary data.</text>
</comment>
<proteinExistence type="predicted"/>
<protein>
    <submittedName>
        <fullName evidence="1">Uncharacterized protein</fullName>
    </submittedName>
</protein>
<sequence>MATAAATKLTPHLLSLSSPLRRQKPLLHHLPPPLPRNDSSAALTLELSSRRITCKATEASVAEEPSDAGDGQNWVPVVPLSALPKGERRNSTGRRDDSVVVIIHEIYVKNERLF</sequence>
<accession>A0AA39D9P4</accession>
<organism evidence="1 2">
    <name type="scientific">Vitis rotundifolia</name>
    <name type="common">Muscadine grape</name>
    <dbReference type="NCBI Taxonomy" id="103349"/>
    <lineage>
        <taxon>Eukaryota</taxon>
        <taxon>Viridiplantae</taxon>
        <taxon>Streptophyta</taxon>
        <taxon>Embryophyta</taxon>
        <taxon>Tracheophyta</taxon>
        <taxon>Spermatophyta</taxon>
        <taxon>Magnoliopsida</taxon>
        <taxon>eudicotyledons</taxon>
        <taxon>Gunneridae</taxon>
        <taxon>Pentapetalae</taxon>
        <taxon>rosids</taxon>
        <taxon>Vitales</taxon>
        <taxon>Vitaceae</taxon>
        <taxon>Viteae</taxon>
        <taxon>Vitis</taxon>
    </lineage>
</organism>
<keyword evidence="2" id="KW-1185">Reference proteome</keyword>
<dbReference type="AlphaFoldDB" id="A0AA39D9P4"/>